<dbReference type="InterPro" id="IPR036388">
    <property type="entry name" value="WH-like_DNA-bd_sf"/>
</dbReference>
<dbReference type="PANTHER" id="PTHR43712">
    <property type="entry name" value="PUTATIVE (AFU_ORTHOLOGUE AFUA_4G14580)-RELATED"/>
    <property type="match status" value="1"/>
</dbReference>
<dbReference type="GO" id="GO:0008757">
    <property type="term" value="F:S-adenosylmethionine-dependent methyltransferase activity"/>
    <property type="evidence" value="ECO:0007669"/>
    <property type="project" value="InterPro"/>
</dbReference>
<dbReference type="InterPro" id="IPR013216">
    <property type="entry name" value="Methyltransf_11"/>
</dbReference>
<comment type="caution">
    <text evidence="2">The sequence shown here is derived from an EMBL/GenBank/DDBJ whole genome shotgun (WGS) entry which is preliminary data.</text>
</comment>
<name>A0A1T1H804_OCELI</name>
<sequence>MALLDHHELQPFWDLAGGQVKIKALEIALSKSLFDLLLSRSNAEGVAHHESFDSPLNVKNTEVWLDLLWSMGCLEKFLEETSGEVLYSTSEMAKNYFVPSSSLDCSQAVAFRLNTLQTFTSGFEKLLHAPERVPKKENNAESALNMAVAWADAAKAQIFQEQRAVTVPMLNKIMDYLMASGDGVFLAEQRVKQMHFLDLGGGPGLSALALAKRFPEATGVVFDFPETAKVANDNILAAGLQDRVSIQSGDLNTAQPEGAFDLIWCSSVLHFLDSADEAIARISTLLKPNGILLILHAEQTPEKDHCERVLPFYLFMVMKGSYLPKQGEISKILNQNSISVIASKEVACSPMAPVWLHIGRKNHA</sequence>
<dbReference type="InterPro" id="IPR029063">
    <property type="entry name" value="SAM-dependent_MTases_sf"/>
</dbReference>
<accession>A0A1T1H804</accession>
<dbReference type="EMBL" id="MTSD02000010">
    <property type="protein sequence ID" value="OOV86004.1"/>
    <property type="molecule type" value="Genomic_DNA"/>
</dbReference>
<dbReference type="PANTHER" id="PTHR43712:SF2">
    <property type="entry name" value="O-METHYLTRANSFERASE CICE"/>
    <property type="match status" value="1"/>
</dbReference>
<dbReference type="CDD" id="cd02440">
    <property type="entry name" value="AdoMet_MTases"/>
    <property type="match status" value="1"/>
</dbReference>
<gene>
    <name evidence="2" type="ORF">BTA35_0215990</name>
</gene>
<protein>
    <recommendedName>
        <fullName evidence="1">Methyltransferase type 11 domain-containing protein</fullName>
    </recommendedName>
</protein>
<dbReference type="Gene3D" id="1.10.10.10">
    <property type="entry name" value="Winged helix-like DNA-binding domain superfamily/Winged helix DNA-binding domain"/>
    <property type="match status" value="1"/>
</dbReference>
<evidence type="ECO:0000313" key="3">
    <source>
        <dbReference type="Proteomes" id="UP000190064"/>
    </source>
</evidence>
<dbReference type="Pfam" id="PF08241">
    <property type="entry name" value="Methyltransf_11"/>
    <property type="match status" value="1"/>
</dbReference>
<dbReference type="SUPFAM" id="SSF53335">
    <property type="entry name" value="S-adenosyl-L-methionine-dependent methyltransferases"/>
    <property type="match status" value="1"/>
</dbReference>
<feature type="domain" description="Methyltransferase type 11" evidence="1">
    <location>
        <begin position="197"/>
        <end position="294"/>
    </location>
</feature>
<evidence type="ECO:0000313" key="2">
    <source>
        <dbReference type="EMBL" id="OOV86004.1"/>
    </source>
</evidence>
<dbReference type="Gene3D" id="3.40.50.150">
    <property type="entry name" value="Vaccinia Virus protein VP39"/>
    <property type="match status" value="1"/>
</dbReference>
<dbReference type="RefSeq" id="WP_078320812.1">
    <property type="nucleotide sequence ID" value="NZ_FXTS01000011.1"/>
</dbReference>
<reference evidence="2" key="1">
    <citation type="submission" date="2017-02" db="EMBL/GenBank/DDBJ databases">
        <title>Draft Genome Sequence of the Salt Water Bacterium Oceanospirillum linum ATCC 11336.</title>
        <authorList>
            <person name="Trachtenberg A.M."/>
            <person name="Carney J.G."/>
            <person name="Linnane J.D."/>
            <person name="Rheaume B.A."/>
            <person name="Pitts N.L."/>
            <person name="Mykles D.L."/>
            <person name="Maclea K.S."/>
        </authorList>
    </citation>
    <scope>NUCLEOTIDE SEQUENCE [LARGE SCALE GENOMIC DNA]</scope>
    <source>
        <strain evidence="2">ATCC 11336</strain>
    </source>
</reference>
<evidence type="ECO:0000259" key="1">
    <source>
        <dbReference type="Pfam" id="PF08241"/>
    </source>
</evidence>
<dbReference type="AlphaFoldDB" id="A0A1T1H804"/>
<organism evidence="2 3">
    <name type="scientific">Oceanospirillum linum</name>
    <dbReference type="NCBI Taxonomy" id="966"/>
    <lineage>
        <taxon>Bacteria</taxon>
        <taxon>Pseudomonadati</taxon>
        <taxon>Pseudomonadota</taxon>
        <taxon>Gammaproteobacteria</taxon>
        <taxon>Oceanospirillales</taxon>
        <taxon>Oceanospirillaceae</taxon>
        <taxon>Oceanospirillum</taxon>
    </lineage>
</organism>
<dbReference type="STRING" id="966.BTA35_0215990"/>
<keyword evidence="3" id="KW-1185">Reference proteome</keyword>
<proteinExistence type="predicted"/>
<dbReference type="Proteomes" id="UP000190064">
    <property type="component" value="Unassembled WGS sequence"/>
</dbReference>